<comment type="subcellular location">
    <subcellularLocation>
        <location evidence="2">Cell membrane</location>
        <topology evidence="2">Peripheral membrane protein</topology>
        <orientation evidence="2">Cytoplasmic side</orientation>
    </subcellularLocation>
    <subcellularLocation>
        <location evidence="1">Endosome membrane</location>
        <topology evidence="1">Peripheral membrane protein</topology>
        <orientation evidence="1">Cytoplasmic side</orientation>
    </subcellularLocation>
</comment>
<keyword evidence="8" id="KW-0106">Calcium</keyword>
<dbReference type="Pfam" id="PF16880">
    <property type="entry name" value="EHD_N"/>
    <property type="match status" value="1"/>
</dbReference>
<dbReference type="FunFam" id="1.10.238.10:FF:000038">
    <property type="entry name" value="EH domain-containing protein 3"/>
    <property type="match status" value="1"/>
</dbReference>
<dbReference type="STRING" id="7234.B4G5S7"/>
<feature type="compositionally biased region" description="Acidic residues" evidence="11">
    <location>
        <begin position="469"/>
        <end position="479"/>
    </location>
</feature>
<feature type="domain" description="EF-hand" evidence="13">
    <location>
        <begin position="595"/>
        <end position="630"/>
    </location>
</feature>
<dbReference type="PROSITE" id="PS51718">
    <property type="entry name" value="G_DYNAMIN_2"/>
    <property type="match status" value="1"/>
</dbReference>
<dbReference type="OrthoDB" id="1716625at2759"/>
<dbReference type="InterPro" id="IPR040990">
    <property type="entry name" value="DUF5600"/>
</dbReference>
<dbReference type="EMBL" id="CH479179">
    <property type="protein sequence ID" value="EDW24943.1"/>
    <property type="molecule type" value="Genomic_DNA"/>
</dbReference>
<keyword evidence="4" id="KW-0597">Phosphoprotein</keyword>
<dbReference type="GO" id="GO:0005938">
    <property type="term" value="C:cell cortex"/>
    <property type="evidence" value="ECO:0007669"/>
    <property type="project" value="EnsemblMetazoa"/>
</dbReference>
<evidence type="ECO:0000256" key="11">
    <source>
        <dbReference type="SAM" id="MobiDB-lite"/>
    </source>
</evidence>
<dbReference type="PROSITE" id="PS50031">
    <property type="entry name" value="EH"/>
    <property type="match status" value="1"/>
</dbReference>
<dbReference type="GO" id="GO:0006897">
    <property type="term" value="P:endocytosis"/>
    <property type="evidence" value="ECO:0007669"/>
    <property type="project" value="EnsemblMetazoa"/>
</dbReference>
<protein>
    <submittedName>
        <fullName evidence="15">GL24424</fullName>
    </submittedName>
</protein>
<evidence type="ECO:0000259" key="13">
    <source>
        <dbReference type="PROSITE" id="PS50222"/>
    </source>
</evidence>
<feature type="domain" description="Dynamin-type G" evidence="14">
    <location>
        <begin position="52"/>
        <end position="275"/>
    </location>
</feature>
<reference evidence="15 16" key="1">
    <citation type="journal article" date="2007" name="Nature">
        <title>Evolution of genes and genomes on the Drosophila phylogeny.</title>
        <authorList>
            <consortium name="Drosophila 12 Genomes Consortium"/>
            <person name="Clark A.G."/>
            <person name="Eisen M.B."/>
            <person name="Smith D.R."/>
            <person name="Bergman C.M."/>
            <person name="Oliver B."/>
            <person name="Markow T.A."/>
            <person name="Kaufman T.C."/>
            <person name="Kellis M."/>
            <person name="Gelbart W."/>
            <person name="Iyer V.N."/>
            <person name="Pollard D.A."/>
            <person name="Sackton T.B."/>
            <person name="Larracuente A.M."/>
            <person name="Singh N.D."/>
            <person name="Abad J.P."/>
            <person name="Abt D.N."/>
            <person name="Adryan B."/>
            <person name="Aguade M."/>
            <person name="Akashi H."/>
            <person name="Anderson W.W."/>
            <person name="Aquadro C.F."/>
            <person name="Ardell D.H."/>
            <person name="Arguello R."/>
            <person name="Artieri C.G."/>
            <person name="Barbash D.A."/>
            <person name="Barker D."/>
            <person name="Barsanti P."/>
            <person name="Batterham P."/>
            <person name="Batzoglou S."/>
            <person name="Begun D."/>
            <person name="Bhutkar A."/>
            <person name="Blanco E."/>
            <person name="Bosak S.A."/>
            <person name="Bradley R.K."/>
            <person name="Brand A.D."/>
            <person name="Brent M.R."/>
            <person name="Brooks A.N."/>
            <person name="Brown R.H."/>
            <person name="Butlin R.K."/>
            <person name="Caggese C."/>
            <person name="Calvi B.R."/>
            <person name="Bernardo de Carvalho A."/>
            <person name="Caspi A."/>
            <person name="Castrezana S."/>
            <person name="Celniker S.E."/>
            <person name="Chang J.L."/>
            <person name="Chapple C."/>
            <person name="Chatterji S."/>
            <person name="Chinwalla A."/>
            <person name="Civetta A."/>
            <person name="Clifton S.W."/>
            <person name="Comeron J.M."/>
            <person name="Costello J.C."/>
            <person name="Coyne J.A."/>
            <person name="Daub J."/>
            <person name="David R.G."/>
            <person name="Delcher A.L."/>
            <person name="Delehaunty K."/>
            <person name="Do C.B."/>
            <person name="Ebling H."/>
            <person name="Edwards K."/>
            <person name="Eickbush T."/>
            <person name="Evans J.D."/>
            <person name="Filipski A."/>
            <person name="Findeiss S."/>
            <person name="Freyhult E."/>
            <person name="Fulton L."/>
            <person name="Fulton R."/>
            <person name="Garcia A.C."/>
            <person name="Gardiner A."/>
            <person name="Garfield D.A."/>
            <person name="Garvin B.E."/>
            <person name="Gibson G."/>
            <person name="Gilbert D."/>
            <person name="Gnerre S."/>
            <person name="Godfrey J."/>
            <person name="Good R."/>
            <person name="Gotea V."/>
            <person name="Gravely B."/>
            <person name="Greenberg A.J."/>
            <person name="Griffiths-Jones S."/>
            <person name="Gross S."/>
            <person name="Guigo R."/>
            <person name="Gustafson E.A."/>
            <person name="Haerty W."/>
            <person name="Hahn M.W."/>
            <person name="Halligan D.L."/>
            <person name="Halpern A.L."/>
            <person name="Halter G.M."/>
            <person name="Han M.V."/>
            <person name="Heger A."/>
            <person name="Hillier L."/>
            <person name="Hinrichs A.S."/>
            <person name="Holmes I."/>
            <person name="Hoskins R.A."/>
            <person name="Hubisz M.J."/>
            <person name="Hultmark D."/>
            <person name="Huntley M.A."/>
            <person name="Jaffe D.B."/>
            <person name="Jagadeeshan S."/>
            <person name="Jeck W.R."/>
            <person name="Johnson J."/>
            <person name="Jones C.D."/>
            <person name="Jordan W.C."/>
            <person name="Karpen G.H."/>
            <person name="Kataoka E."/>
            <person name="Keightley P.D."/>
            <person name="Kheradpour P."/>
            <person name="Kirkness E.F."/>
            <person name="Koerich L.B."/>
            <person name="Kristiansen K."/>
            <person name="Kudrna D."/>
            <person name="Kulathinal R.J."/>
            <person name="Kumar S."/>
            <person name="Kwok R."/>
            <person name="Lander E."/>
            <person name="Langley C.H."/>
            <person name="Lapoint R."/>
            <person name="Lazzaro B.P."/>
            <person name="Lee S.J."/>
            <person name="Levesque L."/>
            <person name="Li R."/>
            <person name="Lin C.F."/>
            <person name="Lin M.F."/>
            <person name="Lindblad-Toh K."/>
            <person name="Llopart A."/>
            <person name="Long M."/>
            <person name="Low L."/>
            <person name="Lozovsky E."/>
            <person name="Lu J."/>
            <person name="Luo M."/>
            <person name="Machado C.A."/>
            <person name="Makalowski W."/>
            <person name="Marzo M."/>
            <person name="Matsuda M."/>
            <person name="Matzkin L."/>
            <person name="McAllister B."/>
            <person name="McBride C.S."/>
            <person name="McKernan B."/>
            <person name="McKernan K."/>
            <person name="Mendez-Lago M."/>
            <person name="Minx P."/>
            <person name="Mollenhauer M.U."/>
            <person name="Montooth K."/>
            <person name="Mount S.M."/>
            <person name="Mu X."/>
            <person name="Myers E."/>
            <person name="Negre B."/>
            <person name="Newfeld S."/>
            <person name="Nielsen R."/>
            <person name="Noor M.A."/>
            <person name="O'Grady P."/>
            <person name="Pachter L."/>
            <person name="Papaceit M."/>
            <person name="Parisi M.J."/>
            <person name="Parisi M."/>
            <person name="Parts L."/>
            <person name="Pedersen J.S."/>
            <person name="Pesole G."/>
            <person name="Phillippy A.M."/>
            <person name="Ponting C.P."/>
            <person name="Pop M."/>
            <person name="Porcelli D."/>
            <person name="Powell J.R."/>
            <person name="Prohaska S."/>
            <person name="Pruitt K."/>
            <person name="Puig M."/>
            <person name="Quesneville H."/>
            <person name="Ram K.R."/>
            <person name="Rand D."/>
            <person name="Rasmussen M.D."/>
            <person name="Reed L.K."/>
            <person name="Reenan R."/>
            <person name="Reily A."/>
            <person name="Remington K.A."/>
            <person name="Rieger T.T."/>
            <person name="Ritchie M.G."/>
            <person name="Robin C."/>
            <person name="Rogers Y.H."/>
            <person name="Rohde C."/>
            <person name="Rozas J."/>
            <person name="Rubenfield M.J."/>
            <person name="Ruiz A."/>
            <person name="Russo S."/>
            <person name="Salzberg S.L."/>
            <person name="Sanchez-Gracia A."/>
            <person name="Saranga D.J."/>
            <person name="Sato H."/>
            <person name="Schaeffer S.W."/>
            <person name="Schatz M.C."/>
            <person name="Schlenke T."/>
            <person name="Schwartz R."/>
            <person name="Segarra C."/>
            <person name="Singh R.S."/>
            <person name="Sirot L."/>
            <person name="Sirota M."/>
            <person name="Sisneros N.B."/>
            <person name="Smith C.D."/>
            <person name="Smith T.F."/>
            <person name="Spieth J."/>
            <person name="Stage D.E."/>
            <person name="Stark A."/>
            <person name="Stephan W."/>
            <person name="Strausberg R.L."/>
            <person name="Strempel S."/>
            <person name="Sturgill D."/>
            <person name="Sutton G."/>
            <person name="Sutton G.G."/>
            <person name="Tao W."/>
            <person name="Teichmann S."/>
            <person name="Tobari Y.N."/>
            <person name="Tomimura Y."/>
            <person name="Tsolas J.M."/>
            <person name="Valente V.L."/>
            <person name="Venter E."/>
            <person name="Venter J.C."/>
            <person name="Vicario S."/>
            <person name="Vieira F.G."/>
            <person name="Vilella A.J."/>
            <person name="Villasante A."/>
            <person name="Walenz B."/>
            <person name="Wang J."/>
            <person name="Wasserman M."/>
            <person name="Watts T."/>
            <person name="Wilson D."/>
            <person name="Wilson R.K."/>
            <person name="Wing R.A."/>
            <person name="Wolfner M.F."/>
            <person name="Wong A."/>
            <person name="Wong G.K."/>
            <person name="Wu C.I."/>
            <person name="Wu G."/>
            <person name="Yamamoto D."/>
            <person name="Yang H.P."/>
            <person name="Yang S.P."/>
            <person name="Yorke J.A."/>
            <person name="Yoshida K."/>
            <person name="Zdobnov E."/>
            <person name="Zhang P."/>
            <person name="Zhang Y."/>
            <person name="Zimin A.V."/>
            <person name="Baldwin J."/>
            <person name="Abdouelleil A."/>
            <person name="Abdulkadir J."/>
            <person name="Abebe A."/>
            <person name="Abera B."/>
            <person name="Abreu J."/>
            <person name="Acer S.C."/>
            <person name="Aftuck L."/>
            <person name="Alexander A."/>
            <person name="An P."/>
            <person name="Anderson E."/>
            <person name="Anderson S."/>
            <person name="Arachi H."/>
            <person name="Azer M."/>
            <person name="Bachantsang P."/>
            <person name="Barry A."/>
            <person name="Bayul T."/>
            <person name="Berlin A."/>
            <person name="Bessette D."/>
            <person name="Bloom T."/>
            <person name="Blye J."/>
            <person name="Boguslavskiy L."/>
            <person name="Bonnet C."/>
            <person name="Boukhgalter B."/>
            <person name="Bourzgui I."/>
            <person name="Brown A."/>
            <person name="Cahill P."/>
            <person name="Channer S."/>
            <person name="Cheshatsang Y."/>
            <person name="Chuda L."/>
            <person name="Citroen M."/>
            <person name="Collymore A."/>
            <person name="Cooke P."/>
            <person name="Costello M."/>
            <person name="D'Aco K."/>
            <person name="Daza R."/>
            <person name="De Haan G."/>
            <person name="DeGray S."/>
            <person name="DeMaso C."/>
            <person name="Dhargay N."/>
            <person name="Dooley K."/>
            <person name="Dooley E."/>
            <person name="Doricent M."/>
            <person name="Dorje P."/>
            <person name="Dorjee K."/>
            <person name="Dupes A."/>
            <person name="Elong R."/>
            <person name="Falk J."/>
            <person name="Farina A."/>
            <person name="Faro S."/>
            <person name="Ferguson D."/>
            <person name="Fisher S."/>
            <person name="Foley C.D."/>
            <person name="Franke A."/>
            <person name="Friedrich D."/>
            <person name="Gadbois L."/>
            <person name="Gearin G."/>
            <person name="Gearin C.R."/>
            <person name="Giannoukos G."/>
            <person name="Goode T."/>
            <person name="Graham J."/>
            <person name="Grandbois E."/>
            <person name="Grewal S."/>
            <person name="Gyaltsen K."/>
            <person name="Hafez N."/>
            <person name="Hagos B."/>
            <person name="Hall J."/>
            <person name="Henson C."/>
            <person name="Hollinger A."/>
            <person name="Honan T."/>
            <person name="Huard M.D."/>
            <person name="Hughes L."/>
            <person name="Hurhula B."/>
            <person name="Husby M.E."/>
            <person name="Kamat A."/>
            <person name="Kanga B."/>
            <person name="Kashin S."/>
            <person name="Khazanovich D."/>
            <person name="Kisner P."/>
            <person name="Lance K."/>
            <person name="Lara M."/>
            <person name="Lee W."/>
            <person name="Lennon N."/>
            <person name="Letendre F."/>
            <person name="LeVine R."/>
            <person name="Lipovsky A."/>
            <person name="Liu X."/>
            <person name="Liu J."/>
            <person name="Liu S."/>
            <person name="Lokyitsang T."/>
            <person name="Lokyitsang Y."/>
            <person name="Lubonja R."/>
            <person name="Lui A."/>
            <person name="MacDonald P."/>
            <person name="Magnisalis V."/>
            <person name="Maru K."/>
            <person name="Matthews C."/>
            <person name="McCusker W."/>
            <person name="McDonough S."/>
            <person name="Mehta T."/>
            <person name="Meldrim J."/>
            <person name="Meneus L."/>
            <person name="Mihai O."/>
            <person name="Mihalev A."/>
            <person name="Mihova T."/>
            <person name="Mittelman R."/>
            <person name="Mlenga V."/>
            <person name="Montmayeur A."/>
            <person name="Mulrain L."/>
            <person name="Navidi A."/>
            <person name="Naylor J."/>
            <person name="Negash T."/>
            <person name="Nguyen T."/>
            <person name="Nguyen N."/>
            <person name="Nicol R."/>
            <person name="Norbu C."/>
            <person name="Norbu N."/>
            <person name="Novod N."/>
            <person name="O'Neill B."/>
            <person name="Osman S."/>
            <person name="Markiewicz E."/>
            <person name="Oyono O.L."/>
            <person name="Patti C."/>
            <person name="Phunkhang P."/>
            <person name="Pierre F."/>
            <person name="Priest M."/>
            <person name="Raghuraman S."/>
            <person name="Rege F."/>
            <person name="Reyes R."/>
            <person name="Rise C."/>
            <person name="Rogov P."/>
            <person name="Ross K."/>
            <person name="Ryan E."/>
            <person name="Settipalli S."/>
            <person name="Shea T."/>
            <person name="Sherpa N."/>
            <person name="Shi L."/>
            <person name="Shih D."/>
            <person name="Sparrow T."/>
            <person name="Spaulding J."/>
            <person name="Stalker J."/>
            <person name="Stange-Thomann N."/>
            <person name="Stavropoulos S."/>
            <person name="Stone C."/>
            <person name="Strader C."/>
            <person name="Tesfaye S."/>
            <person name="Thomson T."/>
            <person name="Thoulutsang Y."/>
            <person name="Thoulutsang D."/>
            <person name="Topham K."/>
            <person name="Topping I."/>
            <person name="Tsamla T."/>
            <person name="Vassiliev H."/>
            <person name="Vo A."/>
            <person name="Wangchuk T."/>
            <person name="Wangdi T."/>
            <person name="Weiand M."/>
            <person name="Wilkinson J."/>
            <person name="Wilson A."/>
            <person name="Yadav S."/>
            <person name="Young G."/>
            <person name="Yu Q."/>
            <person name="Zembek L."/>
            <person name="Zhong D."/>
            <person name="Zimmer A."/>
            <person name="Zwirko Z."/>
            <person name="Jaffe D.B."/>
            <person name="Alvarez P."/>
            <person name="Brockman W."/>
            <person name="Butler J."/>
            <person name="Chin C."/>
            <person name="Gnerre S."/>
            <person name="Grabherr M."/>
            <person name="Kleber M."/>
            <person name="Mauceli E."/>
            <person name="MacCallum I."/>
        </authorList>
    </citation>
    <scope>NUCLEOTIDE SEQUENCE [LARGE SCALE GENOMIC DNA]</scope>
    <source>
        <strain evidence="16">MSH-3 / Tucson 14011-0111.49</strain>
    </source>
</reference>
<proteinExistence type="predicted"/>
<dbReference type="GO" id="GO:0007474">
    <property type="term" value="P:imaginal disc-derived wing vein specification"/>
    <property type="evidence" value="ECO:0007669"/>
    <property type="project" value="EnsemblMetazoa"/>
</dbReference>
<dbReference type="Pfam" id="PF12763">
    <property type="entry name" value="EH"/>
    <property type="match status" value="1"/>
</dbReference>
<evidence type="ECO:0000256" key="1">
    <source>
        <dbReference type="ARBA" id="ARBA00004125"/>
    </source>
</evidence>
<dbReference type="PANTHER" id="PTHR11216:SF31">
    <property type="entry name" value="AT21416P"/>
    <property type="match status" value="1"/>
</dbReference>
<dbReference type="GO" id="GO:0045466">
    <property type="term" value="P:R7 cell differentiation"/>
    <property type="evidence" value="ECO:0007669"/>
    <property type="project" value="EnsemblMetazoa"/>
</dbReference>
<evidence type="ECO:0000313" key="16">
    <source>
        <dbReference type="Proteomes" id="UP000008744"/>
    </source>
</evidence>
<feature type="domain" description="EH" evidence="12">
    <location>
        <begin position="563"/>
        <end position="651"/>
    </location>
</feature>
<dbReference type="PhylomeDB" id="B4G5S7"/>
<dbReference type="Pfam" id="PF00350">
    <property type="entry name" value="Dynamin_N"/>
    <property type="match status" value="1"/>
</dbReference>
<dbReference type="Gene3D" id="3.40.50.300">
    <property type="entry name" value="P-loop containing nucleotide triphosphate hydrolases"/>
    <property type="match status" value="1"/>
</dbReference>
<dbReference type="InterPro" id="IPR018247">
    <property type="entry name" value="EF_Hand_1_Ca_BS"/>
</dbReference>
<evidence type="ECO:0000256" key="5">
    <source>
        <dbReference type="ARBA" id="ARBA00022723"/>
    </source>
</evidence>
<dbReference type="Gene3D" id="1.10.238.10">
    <property type="entry name" value="EF-hand"/>
    <property type="match status" value="1"/>
</dbReference>
<dbReference type="GO" id="GO:0005524">
    <property type="term" value="F:ATP binding"/>
    <property type="evidence" value="ECO:0007669"/>
    <property type="project" value="UniProtKB-KW"/>
</dbReference>
<dbReference type="SUPFAM" id="SSF47473">
    <property type="entry name" value="EF-hand"/>
    <property type="match status" value="1"/>
</dbReference>
<dbReference type="InterPro" id="IPR002048">
    <property type="entry name" value="EF_hand_dom"/>
</dbReference>
<dbReference type="CDD" id="cd09913">
    <property type="entry name" value="EHD"/>
    <property type="match status" value="1"/>
</dbReference>
<dbReference type="Gene3D" id="1.10.268.20">
    <property type="match status" value="1"/>
</dbReference>
<dbReference type="GO" id="GO:0016197">
    <property type="term" value="P:endosomal transport"/>
    <property type="evidence" value="ECO:0007669"/>
    <property type="project" value="TreeGrafter"/>
</dbReference>
<dbReference type="GO" id="GO:0055038">
    <property type="term" value="C:recycling endosome membrane"/>
    <property type="evidence" value="ECO:0007669"/>
    <property type="project" value="UniProtKB-SubCell"/>
</dbReference>
<dbReference type="GO" id="GO:0048477">
    <property type="term" value="P:oogenesis"/>
    <property type="evidence" value="ECO:0007669"/>
    <property type="project" value="EnsemblMetazoa"/>
</dbReference>
<evidence type="ECO:0000313" key="15">
    <source>
        <dbReference type="EMBL" id="EDW24943.1"/>
    </source>
</evidence>
<dbReference type="eggNOG" id="KOG1954">
    <property type="taxonomic scope" value="Eukaryota"/>
</dbReference>
<dbReference type="Pfam" id="PF18150">
    <property type="entry name" value="DUF5600"/>
    <property type="match status" value="1"/>
</dbReference>
<dbReference type="GO" id="GO:0005886">
    <property type="term" value="C:plasma membrane"/>
    <property type="evidence" value="ECO:0007669"/>
    <property type="project" value="UniProtKB-SubCell"/>
</dbReference>
<evidence type="ECO:0000256" key="2">
    <source>
        <dbReference type="ARBA" id="ARBA00004413"/>
    </source>
</evidence>
<evidence type="ECO:0000256" key="8">
    <source>
        <dbReference type="ARBA" id="ARBA00022837"/>
    </source>
</evidence>
<keyword evidence="9" id="KW-0067">ATP-binding</keyword>
<dbReference type="Proteomes" id="UP000008744">
    <property type="component" value="Unassembled WGS sequence"/>
</dbReference>
<dbReference type="GO" id="GO:0005525">
    <property type="term" value="F:GTP binding"/>
    <property type="evidence" value="ECO:0007669"/>
    <property type="project" value="InterPro"/>
</dbReference>
<dbReference type="InterPro" id="IPR030381">
    <property type="entry name" value="G_DYNAMIN_dom"/>
</dbReference>
<evidence type="ECO:0000256" key="3">
    <source>
        <dbReference type="ARBA" id="ARBA00022475"/>
    </source>
</evidence>
<dbReference type="SUPFAM" id="SSF52540">
    <property type="entry name" value="P-loop containing nucleoside triphosphate hydrolases"/>
    <property type="match status" value="1"/>
</dbReference>
<evidence type="ECO:0000256" key="7">
    <source>
        <dbReference type="ARBA" id="ARBA00022753"/>
    </source>
</evidence>
<name>B4G5S7_DROPE</name>
<keyword evidence="3" id="KW-1003">Cell membrane</keyword>
<dbReference type="SMR" id="B4G5S7"/>
<dbReference type="PANTHER" id="PTHR11216">
    <property type="entry name" value="EH DOMAIN"/>
    <property type="match status" value="1"/>
</dbReference>
<dbReference type="InterPro" id="IPR031692">
    <property type="entry name" value="EHD_N"/>
</dbReference>
<dbReference type="InterPro" id="IPR000261">
    <property type="entry name" value="EH_dom"/>
</dbReference>
<keyword evidence="16" id="KW-1185">Reference proteome</keyword>
<dbReference type="PROSITE" id="PS50222">
    <property type="entry name" value="EF_HAND_2"/>
    <property type="match status" value="1"/>
</dbReference>
<dbReference type="GO" id="GO:0008587">
    <property type="term" value="P:imaginal disc-derived wing margin morphogenesis"/>
    <property type="evidence" value="ECO:0007669"/>
    <property type="project" value="EnsemblMetazoa"/>
</dbReference>
<dbReference type="AlphaFoldDB" id="B4G5S7"/>
<dbReference type="GO" id="GO:0005509">
    <property type="term" value="F:calcium ion binding"/>
    <property type="evidence" value="ECO:0007669"/>
    <property type="project" value="InterPro"/>
</dbReference>
<dbReference type="PROSITE" id="PS00018">
    <property type="entry name" value="EF_HAND_1"/>
    <property type="match status" value="1"/>
</dbReference>
<dbReference type="GO" id="GO:0007291">
    <property type="term" value="P:sperm individualization"/>
    <property type="evidence" value="ECO:0007669"/>
    <property type="project" value="EnsemblMetazoa"/>
</dbReference>
<organism evidence="16">
    <name type="scientific">Drosophila persimilis</name>
    <name type="common">Fruit fly</name>
    <dbReference type="NCBI Taxonomy" id="7234"/>
    <lineage>
        <taxon>Eukaryota</taxon>
        <taxon>Metazoa</taxon>
        <taxon>Ecdysozoa</taxon>
        <taxon>Arthropoda</taxon>
        <taxon>Hexapoda</taxon>
        <taxon>Insecta</taxon>
        <taxon>Pterygota</taxon>
        <taxon>Neoptera</taxon>
        <taxon>Endopterygota</taxon>
        <taxon>Diptera</taxon>
        <taxon>Brachycera</taxon>
        <taxon>Muscomorpha</taxon>
        <taxon>Ephydroidea</taxon>
        <taxon>Drosophilidae</taxon>
        <taxon>Drosophila</taxon>
        <taxon>Sophophora</taxon>
    </lineage>
</organism>
<keyword evidence="7" id="KW-0967">Endosome</keyword>
<evidence type="ECO:0000256" key="6">
    <source>
        <dbReference type="ARBA" id="ARBA00022741"/>
    </source>
</evidence>
<keyword evidence="10" id="KW-0472">Membrane</keyword>
<dbReference type="SMART" id="SM00054">
    <property type="entry name" value="EFh"/>
    <property type="match status" value="1"/>
</dbReference>
<keyword evidence="5" id="KW-0479">Metal-binding</keyword>
<sequence>MFSFLKREQKNQEVVENVIGELKKIYRSKLLPLEEHYQFHDFHSPKLEDPDFDAKPMILLVGQYSTGKTTFIRYLLERDFPGIRIGPEPTTDRFIAVMYDDKEGVIPGNALVVDPKKQFRPLSKYDYAILNRLQCSQRGLADTPGILSGEKQRIDRGYDFTWVLEWFAERVDRIILLFDAHKLDISDEFRRSIEALKGHDDKIRIILNKADMIDHQQLMRVYGALMWSLGKVLQTPEVARVYIGSFWDQPLRFDSNRRLFEDEEQDLFRDLQSLPRNAALRKLNDLIKRARLAKVHAFIIAELRKDMPSVFGKDSKKKDLIKNLGQVYDRIQREHSISPGDFPDIKKMQDVLQHQDFTKFHSLKPHLLDIVDNMLAKDIARLMEMIPQEEMTLVNEPIVKVDSDEDFDLADEPDNVLSPSSQRALFADRFDRWLQNLRQQQHRLFSSCTSRVGHVENDKEIEPAAEPQSEPETEPETEPEPEKEPNPDPEAGSEQKAKEEPVPEANPEAEAETGTDMDVSTHLVVDRGAFEGVIDDHVSPFGYMKGEGIDAGYGEHEWICNKEKSRTDTIFNGLNPVDGKISGATAKQELIKSKLPNSVLSKIWKLSDVDGDGFLDSEEFALALHLINVKLEGCELPTVLPEHLVPPSKRYA</sequence>
<dbReference type="OMA" id="LMIGQYS"/>
<feature type="region of interest" description="Disordered" evidence="11">
    <location>
        <begin position="454"/>
        <end position="518"/>
    </location>
</feature>
<dbReference type="HOGENOM" id="CLU_017595_1_1_1"/>
<dbReference type="GO" id="GO:0048052">
    <property type="term" value="P:R1/R6 cell differentiation"/>
    <property type="evidence" value="ECO:0007669"/>
    <property type="project" value="EnsemblMetazoa"/>
</dbReference>
<evidence type="ECO:0000256" key="9">
    <source>
        <dbReference type="ARBA" id="ARBA00022840"/>
    </source>
</evidence>
<evidence type="ECO:0000256" key="4">
    <source>
        <dbReference type="ARBA" id="ARBA00022553"/>
    </source>
</evidence>
<dbReference type="InterPro" id="IPR011992">
    <property type="entry name" value="EF-hand-dom_pair"/>
</dbReference>
<evidence type="ECO:0000256" key="10">
    <source>
        <dbReference type="ARBA" id="ARBA00023136"/>
    </source>
</evidence>
<evidence type="ECO:0000259" key="12">
    <source>
        <dbReference type="PROSITE" id="PS50031"/>
    </source>
</evidence>
<dbReference type="FunFam" id="3.40.50.300:FF:000147">
    <property type="entry name" value="EH domain-containing protein 1"/>
    <property type="match status" value="1"/>
</dbReference>
<evidence type="ECO:0000259" key="14">
    <source>
        <dbReference type="PROSITE" id="PS51718"/>
    </source>
</evidence>
<dbReference type="InterPro" id="IPR027417">
    <property type="entry name" value="P-loop_NTPase"/>
</dbReference>
<dbReference type="GO" id="GO:1990255">
    <property type="term" value="P:subsynaptic reticulum organization"/>
    <property type="evidence" value="ECO:0007669"/>
    <property type="project" value="EnsemblMetazoa"/>
</dbReference>
<dbReference type="GO" id="GO:0071212">
    <property type="term" value="C:subsynaptic reticulum"/>
    <property type="evidence" value="ECO:0007669"/>
    <property type="project" value="EnsemblMetazoa"/>
</dbReference>
<accession>B4G5S7</accession>
<dbReference type="InterPro" id="IPR045063">
    <property type="entry name" value="Dynamin_N"/>
</dbReference>
<dbReference type="SMART" id="SM00027">
    <property type="entry name" value="EH"/>
    <property type="match status" value="1"/>
</dbReference>
<dbReference type="CDD" id="cd00052">
    <property type="entry name" value="EH"/>
    <property type="match status" value="1"/>
</dbReference>
<keyword evidence="6" id="KW-0547">Nucleotide-binding</keyword>
<gene>
    <name evidence="15" type="primary">Dper\GL24424</name>
    <name evidence="15" type="ORF">Dper_GL24424</name>
</gene>